<evidence type="ECO:0000313" key="3">
    <source>
        <dbReference type="EMBL" id="EFE50788.1"/>
    </source>
</evidence>
<proteinExistence type="inferred from homology"/>
<evidence type="ECO:0000259" key="2">
    <source>
        <dbReference type="Pfam" id="PF05532"/>
    </source>
</evidence>
<accession>D4DN70</accession>
<dbReference type="SUPFAM" id="SSF69047">
    <property type="entry name" value="Hypothetical protein YjbJ"/>
    <property type="match status" value="1"/>
</dbReference>
<dbReference type="Proteomes" id="UP000005536">
    <property type="component" value="Unassembled WGS sequence"/>
</dbReference>
<evidence type="ECO:0000256" key="1">
    <source>
        <dbReference type="ARBA" id="ARBA00009129"/>
    </source>
</evidence>
<dbReference type="InterPro" id="IPR008462">
    <property type="entry name" value="CsbD"/>
</dbReference>
<comment type="similarity">
    <text evidence="1">Belongs to the UPF0337 (CsbD) family.</text>
</comment>
<sequence length="69" mass="7447">MKLRKKVMSGKLDQISGKVKETAGEVLNDSKLQAEGVVQQGIGKVKEVAAEIEEKAGDVLKKVKKKPSI</sequence>
<gene>
    <name evidence="3" type="ORF">NEIELOOT_00494</name>
</gene>
<comment type="caution">
    <text evidence="3">The sequence shown here is derived from an EMBL/GenBank/DDBJ whole genome shotgun (WGS) entry which is preliminary data.</text>
</comment>
<reference evidence="3 4" key="1">
    <citation type="submission" date="2010-02" db="EMBL/GenBank/DDBJ databases">
        <authorList>
            <person name="Weinstock G."/>
            <person name="Sodergren E."/>
            <person name="Clifton S."/>
            <person name="Fulton L."/>
            <person name="Fulton B."/>
            <person name="Courtney L."/>
            <person name="Fronick C."/>
            <person name="Harrison M."/>
            <person name="Strong C."/>
            <person name="Farmer C."/>
            <person name="Delahaunty K."/>
            <person name="Markovic C."/>
            <person name="Hall O."/>
            <person name="Minx P."/>
            <person name="Tomlinson C."/>
            <person name="Mitreva M."/>
            <person name="Nelson J."/>
            <person name="Hou S."/>
            <person name="Wollam A."/>
            <person name="Pepin K.H."/>
            <person name="Johnson M."/>
            <person name="Bhonagiri V."/>
            <person name="Zhang X."/>
            <person name="Suruliraj S."/>
            <person name="Warren W."/>
            <person name="Chinwalla A."/>
            <person name="Mardis E.R."/>
            <person name="Wilson R.K."/>
        </authorList>
    </citation>
    <scope>NUCLEOTIDE SEQUENCE [LARGE SCALE GENOMIC DNA]</scope>
    <source>
        <strain evidence="3 4">ATCC 29315</strain>
    </source>
</reference>
<feature type="domain" description="CsbD-like" evidence="2">
    <location>
        <begin position="8"/>
        <end position="56"/>
    </location>
</feature>
<dbReference type="InterPro" id="IPR036629">
    <property type="entry name" value="YjbJ_sf"/>
</dbReference>
<dbReference type="Pfam" id="PF05532">
    <property type="entry name" value="CsbD"/>
    <property type="match status" value="1"/>
</dbReference>
<dbReference type="EMBL" id="ADBF01000012">
    <property type="protein sequence ID" value="EFE50788.1"/>
    <property type="molecule type" value="Genomic_DNA"/>
</dbReference>
<evidence type="ECO:0000313" key="4">
    <source>
        <dbReference type="Proteomes" id="UP000005536"/>
    </source>
</evidence>
<name>D4DN70_NEIEG</name>
<dbReference type="AlphaFoldDB" id="D4DN70"/>
<organism evidence="3 4">
    <name type="scientific">Neisseria elongata subsp. glycolytica ATCC 29315</name>
    <dbReference type="NCBI Taxonomy" id="546263"/>
    <lineage>
        <taxon>Bacteria</taxon>
        <taxon>Pseudomonadati</taxon>
        <taxon>Pseudomonadota</taxon>
        <taxon>Betaproteobacteria</taxon>
        <taxon>Neisseriales</taxon>
        <taxon>Neisseriaceae</taxon>
        <taxon>Neisseria</taxon>
    </lineage>
</organism>
<protein>
    <submittedName>
        <fullName evidence="3">CsbD-like protein</fullName>
    </submittedName>
</protein>
<dbReference type="Gene3D" id="1.10.1470.10">
    <property type="entry name" value="YjbJ"/>
    <property type="match status" value="1"/>
</dbReference>